<protein>
    <submittedName>
        <fullName evidence="3">2-phospho-L-lactate transferase</fullName>
        <ecNumber evidence="3">2.7.8.28</ecNumber>
    </submittedName>
</protein>
<dbReference type="NCBIfam" id="TIGR01819">
    <property type="entry name" value="F420_cofD"/>
    <property type="match status" value="1"/>
</dbReference>
<dbReference type="Gene3D" id="3.40.50.10680">
    <property type="entry name" value="CofD-like domains"/>
    <property type="match status" value="1"/>
</dbReference>
<name>A0A844QC59_9HYPH</name>
<dbReference type="PANTHER" id="PTHR43007:SF1">
    <property type="entry name" value="2-PHOSPHO-L-LACTATE TRANSFERASE"/>
    <property type="match status" value="1"/>
</dbReference>
<reference evidence="3 4" key="1">
    <citation type="submission" date="2019-12" db="EMBL/GenBank/DDBJ databases">
        <title>Nitratireductor arenosus sp. nov., Isolated from sea sand, Jeju island, South Korea.</title>
        <authorList>
            <person name="Kim W."/>
        </authorList>
    </citation>
    <scope>NUCLEOTIDE SEQUENCE [LARGE SCALE GENOMIC DNA]</scope>
    <source>
        <strain evidence="3 4">CAU 1489</strain>
    </source>
</reference>
<proteinExistence type="inferred from homology"/>
<gene>
    <name evidence="3" type="ORF">GN330_03035</name>
</gene>
<sequence>MNTGRQGRRFVALCGGVGGAKLAFGLARVLGPDQLLVVVNTGDDFEHLGLPICPDLDTVLYTLAGQNNPALGWGRADESWTAYKEMQRLGGADWFQLGDKDIGLHLARRHLFDSGKTLSAVMKVLAERLGVTTPIVPMSDEPVRTMVHTDQGKLAFQEYFVGHKCAPAVRAIEFAGAANATPSPDFAAALGDPDLAGFIICPSNPFLSIDPILAIPGVRHALSRTNAPVVAVTPLIGGQAVKGPAAKILQELELPVTPMSVAARYDGFLDGFILDRRDAELSGAFPASVRVGVEQTLMVSDDDKTALADAAIAFVRRIRKGASPS</sequence>
<dbReference type="Proteomes" id="UP000463224">
    <property type="component" value="Unassembled WGS sequence"/>
</dbReference>
<keyword evidence="1 3" id="KW-0808">Transferase</keyword>
<dbReference type="CDD" id="cd07186">
    <property type="entry name" value="CofD_like"/>
    <property type="match status" value="1"/>
</dbReference>
<accession>A0A844QC59</accession>
<dbReference type="GO" id="GO:0043743">
    <property type="term" value="F:LPPG:FO 2-phospho-L-lactate transferase activity"/>
    <property type="evidence" value="ECO:0007669"/>
    <property type="project" value="UniProtKB-EC"/>
</dbReference>
<keyword evidence="2" id="KW-0460">Magnesium</keyword>
<dbReference type="GO" id="GO:0000287">
    <property type="term" value="F:magnesium ion binding"/>
    <property type="evidence" value="ECO:0007669"/>
    <property type="project" value="InterPro"/>
</dbReference>
<dbReference type="RefSeq" id="WP_156711188.1">
    <property type="nucleotide sequence ID" value="NZ_WPHG01000001.1"/>
</dbReference>
<dbReference type="HAMAP" id="MF_01257">
    <property type="entry name" value="CofD"/>
    <property type="match status" value="1"/>
</dbReference>
<dbReference type="Gene3D" id="1.10.8.240">
    <property type="entry name" value="CofD-like domain"/>
    <property type="match status" value="1"/>
</dbReference>
<dbReference type="AlphaFoldDB" id="A0A844QC59"/>
<dbReference type="Pfam" id="PF01933">
    <property type="entry name" value="CofD"/>
    <property type="match status" value="1"/>
</dbReference>
<keyword evidence="4" id="KW-1185">Reference proteome</keyword>
<evidence type="ECO:0000313" key="4">
    <source>
        <dbReference type="Proteomes" id="UP000463224"/>
    </source>
</evidence>
<dbReference type="EC" id="2.7.8.28" evidence="3"/>
<dbReference type="InterPro" id="IPR002882">
    <property type="entry name" value="CofD"/>
</dbReference>
<dbReference type="EMBL" id="WPHG01000001">
    <property type="protein sequence ID" value="MVA96224.1"/>
    <property type="molecule type" value="Genomic_DNA"/>
</dbReference>
<comment type="caution">
    <text evidence="3">The sequence shown here is derived from an EMBL/GenBank/DDBJ whole genome shotgun (WGS) entry which is preliminary data.</text>
</comment>
<dbReference type="InterPro" id="IPR038136">
    <property type="entry name" value="CofD-like_dom_sf"/>
</dbReference>
<dbReference type="SUPFAM" id="SSF142338">
    <property type="entry name" value="CofD-like"/>
    <property type="match status" value="1"/>
</dbReference>
<dbReference type="InterPro" id="IPR010115">
    <property type="entry name" value="FbiA/CofD"/>
</dbReference>
<evidence type="ECO:0000256" key="1">
    <source>
        <dbReference type="ARBA" id="ARBA00022679"/>
    </source>
</evidence>
<organism evidence="3 4">
    <name type="scientific">Nitratireductor arenosus</name>
    <dbReference type="NCBI Taxonomy" id="2682096"/>
    <lineage>
        <taxon>Bacteria</taxon>
        <taxon>Pseudomonadati</taxon>
        <taxon>Pseudomonadota</taxon>
        <taxon>Alphaproteobacteria</taxon>
        <taxon>Hyphomicrobiales</taxon>
        <taxon>Phyllobacteriaceae</taxon>
        <taxon>Nitratireductor</taxon>
    </lineage>
</organism>
<evidence type="ECO:0000313" key="3">
    <source>
        <dbReference type="EMBL" id="MVA96224.1"/>
    </source>
</evidence>
<dbReference type="PANTHER" id="PTHR43007">
    <property type="entry name" value="2-PHOSPHO-L-LACTATE TRANSFERASE"/>
    <property type="match status" value="1"/>
</dbReference>
<evidence type="ECO:0000256" key="2">
    <source>
        <dbReference type="ARBA" id="ARBA00022842"/>
    </source>
</evidence>